<feature type="region of interest" description="Disordered" evidence="1">
    <location>
        <begin position="1"/>
        <end position="158"/>
    </location>
</feature>
<accession>A0ABM1AFK4</accession>
<reference evidence="3" key="1">
    <citation type="submission" date="2025-08" db="UniProtKB">
        <authorList>
            <consortium name="RefSeq"/>
        </authorList>
    </citation>
    <scope>IDENTIFICATION</scope>
</reference>
<evidence type="ECO:0000313" key="2">
    <source>
        <dbReference type="Proteomes" id="UP000694888"/>
    </source>
</evidence>
<feature type="compositionally biased region" description="Basic and acidic residues" evidence="1">
    <location>
        <begin position="81"/>
        <end position="108"/>
    </location>
</feature>
<organism evidence="2 3">
    <name type="scientific">Aplysia californica</name>
    <name type="common">California sea hare</name>
    <dbReference type="NCBI Taxonomy" id="6500"/>
    <lineage>
        <taxon>Eukaryota</taxon>
        <taxon>Metazoa</taxon>
        <taxon>Spiralia</taxon>
        <taxon>Lophotrochozoa</taxon>
        <taxon>Mollusca</taxon>
        <taxon>Gastropoda</taxon>
        <taxon>Heterobranchia</taxon>
        <taxon>Euthyneura</taxon>
        <taxon>Tectipleura</taxon>
        <taxon>Aplysiida</taxon>
        <taxon>Aplysioidea</taxon>
        <taxon>Aplysiidae</taxon>
        <taxon>Aplysia</taxon>
    </lineage>
</organism>
<dbReference type="RefSeq" id="XP_012946680.1">
    <property type="nucleotide sequence ID" value="XM_013091226.1"/>
</dbReference>
<evidence type="ECO:0000256" key="1">
    <source>
        <dbReference type="SAM" id="MobiDB-lite"/>
    </source>
</evidence>
<feature type="compositionally biased region" description="Basic and acidic residues" evidence="1">
    <location>
        <begin position="20"/>
        <end position="41"/>
    </location>
</feature>
<protein>
    <submittedName>
        <fullName evidence="3">Cyclic nucleotide-gated cation channel beta-1</fullName>
    </submittedName>
</protein>
<dbReference type="GeneID" id="106014152"/>
<feature type="non-terminal residue" evidence="3">
    <location>
        <position position="179"/>
    </location>
</feature>
<gene>
    <name evidence="3" type="primary">LOC106014152</name>
</gene>
<sequence>MNHGEPGLEATECGAVSGDITERGKRDGDKRDKEKTERKEGEGEEEGSAVDDTTSLEQETHDCSKGGQEEEEERAMASGGEDGRGLEESAAEREERQARDRRGSDHRGQGLVSPPDGRGSEESPATEPVSVEKQDTEKKEKTILPGDSGADKAASQARVVSPVELELGGLIYAPPPGSA</sequence>
<proteinExistence type="predicted"/>
<name>A0ABM1AFK4_APLCA</name>
<feature type="compositionally biased region" description="Basic and acidic residues" evidence="1">
    <location>
        <begin position="130"/>
        <end position="142"/>
    </location>
</feature>
<dbReference type="Proteomes" id="UP000694888">
    <property type="component" value="Unplaced"/>
</dbReference>
<feature type="compositionally biased region" description="Basic and acidic residues" evidence="1">
    <location>
        <begin position="58"/>
        <end position="68"/>
    </location>
</feature>
<keyword evidence="2" id="KW-1185">Reference proteome</keyword>
<evidence type="ECO:0000313" key="3">
    <source>
        <dbReference type="RefSeq" id="XP_012946680.1"/>
    </source>
</evidence>